<reference evidence="2 3" key="1">
    <citation type="submission" date="2019-06" db="EMBL/GenBank/DDBJ databases">
        <title>Sequencing the genomes of 1000 actinobacteria strains.</title>
        <authorList>
            <person name="Klenk H.-P."/>
        </authorList>
    </citation>
    <scope>NUCLEOTIDE SEQUENCE [LARGE SCALE GENOMIC DNA]</scope>
    <source>
        <strain evidence="2 3">DSM 46837</strain>
    </source>
</reference>
<evidence type="ECO:0000259" key="1">
    <source>
        <dbReference type="Pfam" id="PF04965"/>
    </source>
</evidence>
<dbReference type="OrthoDB" id="9802846at2"/>
<evidence type="ECO:0000313" key="3">
    <source>
        <dbReference type="Proteomes" id="UP000319865"/>
    </source>
</evidence>
<protein>
    <recommendedName>
        <fullName evidence="1">IraD/Gp25-like domain-containing protein</fullName>
    </recommendedName>
</protein>
<comment type="caution">
    <text evidence="2">The sequence shown here is derived from an EMBL/GenBank/DDBJ whole genome shotgun (WGS) entry which is preliminary data.</text>
</comment>
<dbReference type="EMBL" id="VFQE01000001">
    <property type="protein sequence ID" value="TQN42902.1"/>
    <property type="molecule type" value="Genomic_DNA"/>
</dbReference>
<name>A0A543PFP7_9ACTN</name>
<proteinExistence type="predicted"/>
<accession>A0A543PFP7</accession>
<dbReference type="Gene3D" id="3.10.450.40">
    <property type="match status" value="1"/>
</dbReference>
<gene>
    <name evidence="2" type="ORF">FHU33_2313</name>
</gene>
<organism evidence="2 3">
    <name type="scientific">Blastococcus colisei</name>
    <dbReference type="NCBI Taxonomy" id="1564162"/>
    <lineage>
        <taxon>Bacteria</taxon>
        <taxon>Bacillati</taxon>
        <taxon>Actinomycetota</taxon>
        <taxon>Actinomycetes</taxon>
        <taxon>Geodermatophilales</taxon>
        <taxon>Geodermatophilaceae</taxon>
        <taxon>Blastococcus</taxon>
    </lineage>
</organism>
<dbReference type="Proteomes" id="UP000319865">
    <property type="component" value="Unassembled WGS sequence"/>
</dbReference>
<feature type="domain" description="IraD/Gp25-like" evidence="1">
    <location>
        <begin position="21"/>
        <end position="105"/>
    </location>
</feature>
<sequence>MDVDFPWAYDGRGRTAETTPADHIRDMLVLLVLTEAGERVNRPGFGCGLRQLVFAPNSPELAAALQFTMQAAIERELGDVLRLQAMEVSSDDATLAVTVTYVLLEDAVEETVTVPGGRP</sequence>
<dbReference type="Pfam" id="PF04965">
    <property type="entry name" value="GPW_gp25"/>
    <property type="match status" value="1"/>
</dbReference>
<dbReference type="RefSeq" id="WP_142025474.1">
    <property type="nucleotide sequence ID" value="NZ_VFQE01000001.1"/>
</dbReference>
<dbReference type="AlphaFoldDB" id="A0A543PFP7"/>
<dbReference type="InterPro" id="IPR007048">
    <property type="entry name" value="IraD/Gp25-like"/>
</dbReference>
<evidence type="ECO:0000313" key="2">
    <source>
        <dbReference type="EMBL" id="TQN42902.1"/>
    </source>
</evidence>
<dbReference type="SUPFAM" id="SSF160719">
    <property type="entry name" value="gpW/gp25-like"/>
    <property type="match status" value="1"/>
</dbReference>
<keyword evidence="3" id="KW-1185">Reference proteome</keyword>